<evidence type="ECO:0000256" key="1">
    <source>
        <dbReference type="SAM" id="Phobius"/>
    </source>
</evidence>
<evidence type="ECO:0000313" key="2">
    <source>
        <dbReference type="EMBL" id="GIL93975.1"/>
    </source>
</evidence>
<comment type="caution">
    <text evidence="2">The sequence shown here is derived from an EMBL/GenBank/DDBJ whole genome shotgun (WGS) entry which is preliminary data.</text>
</comment>
<feature type="transmembrane region" description="Helical" evidence="1">
    <location>
        <begin position="33"/>
        <end position="53"/>
    </location>
</feature>
<keyword evidence="1" id="KW-1133">Transmembrane helix</keyword>
<evidence type="ECO:0000313" key="3">
    <source>
        <dbReference type="Proteomes" id="UP000722791"/>
    </source>
</evidence>
<dbReference type="Proteomes" id="UP000722791">
    <property type="component" value="Unassembled WGS sequence"/>
</dbReference>
<proteinExistence type="predicted"/>
<accession>A0A8J4FY55</accession>
<gene>
    <name evidence="2" type="ORF">Vretimale_252</name>
</gene>
<dbReference type="AlphaFoldDB" id="A0A8J4FY55"/>
<sequence length="146" mass="17383">MTLPLQPVRPGFDLRLRNLTDRKIASNVFLQQLLYYRIFFNVAWLIFWMVFIFKNLPWLLMFTILSLVPEQGTILYLLVGTSRRTAYTKAVQIVMLVLQWIELLTGLYTCVTMYKVQKRQFYLFEYILNARRRQRLHAPGMGSPGR</sequence>
<dbReference type="EMBL" id="BNCQ01000001">
    <property type="protein sequence ID" value="GIL93975.1"/>
    <property type="molecule type" value="Genomic_DNA"/>
</dbReference>
<reference evidence="2" key="1">
    <citation type="journal article" date="2021" name="Proc. Natl. Acad. Sci. U.S.A.">
        <title>Three genomes in the algal genus Volvox reveal the fate of a haploid sex-determining region after a transition to homothallism.</title>
        <authorList>
            <person name="Yamamoto K."/>
            <person name="Hamaji T."/>
            <person name="Kawai-Toyooka H."/>
            <person name="Matsuzaki R."/>
            <person name="Takahashi F."/>
            <person name="Nishimura Y."/>
            <person name="Kawachi M."/>
            <person name="Noguchi H."/>
            <person name="Minakuchi Y."/>
            <person name="Umen J.G."/>
            <person name="Toyoda A."/>
            <person name="Nozaki H."/>
        </authorList>
    </citation>
    <scope>NUCLEOTIDE SEQUENCE</scope>
    <source>
        <strain evidence="2">NIES-3785</strain>
    </source>
</reference>
<organism evidence="2 3">
    <name type="scientific">Volvox reticuliferus</name>
    <dbReference type="NCBI Taxonomy" id="1737510"/>
    <lineage>
        <taxon>Eukaryota</taxon>
        <taxon>Viridiplantae</taxon>
        <taxon>Chlorophyta</taxon>
        <taxon>core chlorophytes</taxon>
        <taxon>Chlorophyceae</taxon>
        <taxon>CS clade</taxon>
        <taxon>Chlamydomonadales</taxon>
        <taxon>Volvocaceae</taxon>
        <taxon>Volvox</taxon>
    </lineage>
</organism>
<keyword evidence="1" id="KW-0812">Transmembrane</keyword>
<protein>
    <submittedName>
        <fullName evidence="2">Uncharacterized protein</fullName>
    </submittedName>
</protein>
<feature type="transmembrane region" description="Helical" evidence="1">
    <location>
        <begin position="59"/>
        <end position="79"/>
    </location>
</feature>
<name>A0A8J4FY55_9CHLO</name>
<feature type="transmembrane region" description="Helical" evidence="1">
    <location>
        <begin position="91"/>
        <end position="114"/>
    </location>
</feature>
<keyword evidence="1" id="KW-0472">Membrane</keyword>